<evidence type="ECO:0000256" key="1">
    <source>
        <dbReference type="ARBA" id="ARBA00011970"/>
    </source>
</evidence>
<protein>
    <recommendedName>
        <fullName evidence="7">EGF domain-specific O-linked N-acetylglucosamine transferase</fullName>
        <ecNumber evidence="1">2.4.1.255</ecNumber>
    </recommendedName>
    <alternativeName>
        <fullName evidence="8">Extracellular O-linked N-acetylglucosamine transferase</fullName>
    </alternativeName>
</protein>
<keyword evidence="14" id="KW-1185">Reference proteome</keyword>
<dbReference type="Pfam" id="PF04577">
    <property type="entry name" value="Glyco_transf_61"/>
    <property type="match status" value="1"/>
</dbReference>
<evidence type="ECO:0000313" key="14">
    <source>
        <dbReference type="Proteomes" id="UP000184330"/>
    </source>
</evidence>
<dbReference type="InterPro" id="IPR049625">
    <property type="entry name" value="Glyco_transf_61_cat"/>
</dbReference>
<feature type="domain" description="Glycosyltransferase 61 catalytic" evidence="12">
    <location>
        <begin position="369"/>
        <end position="454"/>
    </location>
</feature>
<evidence type="ECO:0000256" key="10">
    <source>
        <dbReference type="ARBA" id="ARBA00049432"/>
    </source>
</evidence>
<dbReference type="EC" id="2.4.1.255" evidence="1"/>
<sequence>MMAGPIRLNRKYSILSSAICLGLVVVVYYMYCVGELPKFFSGNFNEGSLRQSKPLTETKDDEIALKSPKPPAATASLPVDYSPLTFSESQQKCELFFTPAYLKHIATHQLPYCESESLSAFQCFTAPRLTTPMTGGWGQTDPLCIAQGVSFRPEQQTGSEQEFGIQCKLRDLAAERANSSDVATELEGFRDRPTDWGWYWGDTGVGASLKTWKFENSGDIEACTREKSDSKEWVMLMRRDSTDTHNLWHKLMEILQARHSLDAVRIAINPATGTPWLSDEDAAHVQLVFDDDREELLEPLWEIVTGKKPIRKSSWERAACFGNVILPLPGCGSPFWSNLLDTGYPETCPSQTLLTTYVHRIFEFYGVVQRPVTEIHKHPTITIVERKENRKFVALDRWVKSLKERYPQSPINVVDFASITIQEQIKLAQSTDILVGHHGAAMTHIIFMAPGATAVEILPRHFDQHGFRSAAAMRGVNYIAGRCMHKEEYENAVNGTPFPQDWTPPTPQGFNHWQNEEWTYLTDEDFLGLVDAAVRSQMNKLGSSDS</sequence>
<dbReference type="AlphaFoldDB" id="A0A1L7XLS8"/>
<evidence type="ECO:0000259" key="12">
    <source>
        <dbReference type="Pfam" id="PF04577"/>
    </source>
</evidence>
<evidence type="ECO:0000256" key="5">
    <source>
        <dbReference type="ARBA" id="ARBA00022824"/>
    </source>
</evidence>
<dbReference type="OrthoDB" id="529273at2759"/>
<keyword evidence="5" id="KW-0256">Endoplasmic reticulum</keyword>
<evidence type="ECO:0000256" key="6">
    <source>
        <dbReference type="ARBA" id="ARBA00023180"/>
    </source>
</evidence>
<accession>A0A1L7XLS8</accession>
<comment type="catalytic activity">
    <reaction evidence="10">
        <text>L-threonyl-[protein] + UDP-N-acetyl-alpha-D-glucosamine = 3-O-(N-acetyl-beta-D-glucosaminyl)-L-threonyl-[protein] + UDP + H(+)</text>
        <dbReference type="Rhea" id="RHEA:48908"/>
        <dbReference type="Rhea" id="RHEA-COMP:11060"/>
        <dbReference type="Rhea" id="RHEA-COMP:12252"/>
        <dbReference type="ChEBI" id="CHEBI:15378"/>
        <dbReference type="ChEBI" id="CHEBI:30013"/>
        <dbReference type="ChEBI" id="CHEBI:57705"/>
        <dbReference type="ChEBI" id="CHEBI:58223"/>
        <dbReference type="ChEBI" id="CHEBI:90840"/>
        <dbReference type="EC" id="2.4.1.255"/>
    </reaction>
</comment>
<feature type="transmembrane region" description="Helical" evidence="11">
    <location>
        <begin position="12"/>
        <end position="31"/>
    </location>
</feature>
<reference evidence="13 14" key="1">
    <citation type="submission" date="2016-03" db="EMBL/GenBank/DDBJ databases">
        <authorList>
            <person name="Ploux O."/>
        </authorList>
    </citation>
    <scope>NUCLEOTIDE SEQUENCE [LARGE SCALE GENOMIC DNA]</scope>
    <source>
        <strain evidence="13 14">UAMH 11012</strain>
    </source>
</reference>
<evidence type="ECO:0000256" key="11">
    <source>
        <dbReference type="SAM" id="Phobius"/>
    </source>
</evidence>
<dbReference type="PANTHER" id="PTHR20961:SF148">
    <property type="entry name" value="EGF DOMAIN-SPECIFIC O-LINKED N-ACETYLGLUCOSAMINE TRANSFERASE"/>
    <property type="match status" value="1"/>
</dbReference>
<dbReference type="InterPro" id="IPR007657">
    <property type="entry name" value="Glycosyltransferase_61"/>
</dbReference>
<keyword evidence="11" id="KW-1133">Transmembrane helix</keyword>
<keyword evidence="11" id="KW-0472">Membrane</keyword>
<keyword evidence="2" id="KW-0328">Glycosyltransferase</keyword>
<comment type="catalytic activity">
    <reaction evidence="9">
        <text>L-seryl-[protein] + UDP-N-acetyl-alpha-D-glucosamine = 3-O-(N-acetyl-beta-D-glucosaminyl)-L-seryl-[protein] + UDP + H(+)</text>
        <dbReference type="Rhea" id="RHEA:48904"/>
        <dbReference type="Rhea" id="RHEA-COMP:9863"/>
        <dbReference type="Rhea" id="RHEA-COMP:12251"/>
        <dbReference type="ChEBI" id="CHEBI:15378"/>
        <dbReference type="ChEBI" id="CHEBI:29999"/>
        <dbReference type="ChEBI" id="CHEBI:57705"/>
        <dbReference type="ChEBI" id="CHEBI:58223"/>
        <dbReference type="ChEBI" id="CHEBI:90838"/>
        <dbReference type="EC" id="2.4.1.255"/>
    </reaction>
</comment>
<gene>
    <name evidence="13" type="ORF">PAC_15892</name>
</gene>
<keyword evidence="4" id="KW-0732">Signal</keyword>
<evidence type="ECO:0000256" key="7">
    <source>
        <dbReference type="ARBA" id="ARBA00040944"/>
    </source>
</evidence>
<organism evidence="13 14">
    <name type="scientific">Phialocephala subalpina</name>
    <dbReference type="NCBI Taxonomy" id="576137"/>
    <lineage>
        <taxon>Eukaryota</taxon>
        <taxon>Fungi</taxon>
        <taxon>Dikarya</taxon>
        <taxon>Ascomycota</taxon>
        <taxon>Pezizomycotina</taxon>
        <taxon>Leotiomycetes</taxon>
        <taxon>Helotiales</taxon>
        <taxon>Mollisiaceae</taxon>
        <taxon>Phialocephala</taxon>
        <taxon>Phialocephala fortinii species complex</taxon>
    </lineage>
</organism>
<evidence type="ECO:0000256" key="4">
    <source>
        <dbReference type="ARBA" id="ARBA00022729"/>
    </source>
</evidence>
<keyword evidence="11" id="KW-0812">Transmembrane</keyword>
<keyword evidence="6" id="KW-0325">Glycoprotein</keyword>
<evidence type="ECO:0000256" key="9">
    <source>
        <dbReference type="ARBA" id="ARBA00048317"/>
    </source>
</evidence>
<dbReference type="EMBL" id="FJOG01000034">
    <property type="protein sequence ID" value="CZR65992.1"/>
    <property type="molecule type" value="Genomic_DNA"/>
</dbReference>
<evidence type="ECO:0000256" key="3">
    <source>
        <dbReference type="ARBA" id="ARBA00022679"/>
    </source>
</evidence>
<keyword evidence="3" id="KW-0808">Transferase</keyword>
<dbReference type="GO" id="GO:0097363">
    <property type="term" value="F:protein O-acetylglucosaminyltransferase activity"/>
    <property type="evidence" value="ECO:0007669"/>
    <property type="project" value="UniProtKB-EC"/>
</dbReference>
<proteinExistence type="predicted"/>
<name>A0A1L7XLS8_9HELO</name>
<dbReference type="Proteomes" id="UP000184330">
    <property type="component" value="Unassembled WGS sequence"/>
</dbReference>
<dbReference type="PANTHER" id="PTHR20961">
    <property type="entry name" value="GLYCOSYLTRANSFERASE"/>
    <property type="match status" value="1"/>
</dbReference>
<evidence type="ECO:0000313" key="13">
    <source>
        <dbReference type="EMBL" id="CZR65992.1"/>
    </source>
</evidence>
<evidence type="ECO:0000256" key="8">
    <source>
        <dbReference type="ARBA" id="ARBA00042574"/>
    </source>
</evidence>
<evidence type="ECO:0000256" key="2">
    <source>
        <dbReference type="ARBA" id="ARBA00022676"/>
    </source>
</evidence>
<dbReference type="STRING" id="576137.A0A1L7XLS8"/>